<name>A0A3B1B9F3_9ZZZZ</name>
<gene>
    <name evidence="1" type="ORF">MNBD_GAMMA25-841</name>
</gene>
<organism evidence="1">
    <name type="scientific">hydrothermal vent metagenome</name>
    <dbReference type="NCBI Taxonomy" id="652676"/>
    <lineage>
        <taxon>unclassified sequences</taxon>
        <taxon>metagenomes</taxon>
        <taxon>ecological metagenomes</taxon>
    </lineage>
</organism>
<sequence>MKLFISNFIFLTILIFANCSCTTDNGENYSPEKEEVDNNAELKSADFNRKFVVASSVRDYEGLIKLKKDIGVDSMKVFNYTTATANERYAKQQWRNSVKSVVKNAGLKISGYYGINKREGLAPRSTLKIGIDGKLLGNVLNYSEFKEIRRPHCKSHKEYRAAVVGAISSGLDDGVTSFLFDDPVKSIVSHACYCDLCSKNFTQFLLQSSAGERLIASIHDGPVETFHVRKYINTTWGPDLTEMRGGFIQSELFSYWKDFKNELAKDFYRDITTQIRDYAAKEHNQELYLHFNGWSFLRENRAMTLLDYTDGIWAEFEVNLEKPTPFDGTIEAFVKFFRGRGKLVSLFPSNSSTLIHIFAKKGSVNNFYKELIALCFASGGKYDYQRINILLKQMKARTQTIDSLRKLDAEIYDSEKTEDVHLQTEVFGTYTKFVKKHPDLFPEVNEKTNQFSTIAIMKTSKDFTGYEKDNSFRWIIALDTYGLPSRFILEGTGTLMADTFSENSLENIKTLVLLSKKHILTENQTNVLKRFTGRGGQILHVSNNDASAQLATGTETYKMISDISKDNEQEILSKYFGESPVQFSWNTPTYAGFEMTENKILIHLVNKNYSWDTDSVEEIENGEISLNMEEFGITDIIDVSAYSPDGSDFEKISFEKNFNEIIIKLPRISIYTILELSLPEST</sequence>
<protein>
    <submittedName>
        <fullName evidence="1">Uncharacterized protein</fullName>
    </submittedName>
</protein>
<proteinExistence type="predicted"/>
<evidence type="ECO:0000313" key="1">
    <source>
        <dbReference type="EMBL" id="VAX08583.1"/>
    </source>
</evidence>
<reference evidence="1" key="1">
    <citation type="submission" date="2018-06" db="EMBL/GenBank/DDBJ databases">
        <authorList>
            <person name="Zhirakovskaya E."/>
        </authorList>
    </citation>
    <scope>NUCLEOTIDE SEQUENCE</scope>
</reference>
<accession>A0A3B1B9F3</accession>
<dbReference type="AlphaFoldDB" id="A0A3B1B9F3"/>
<dbReference type="EMBL" id="UOFY01000028">
    <property type="protein sequence ID" value="VAX08583.1"/>
    <property type="molecule type" value="Genomic_DNA"/>
</dbReference>